<name>A0A0A9FSZ0_ARUDO</name>
<evidence type="ECO:0000256" key="1">
    <source>
        <dbReference type="SAM" id="MobiDB-lite"/>
    </source>
</evidence>
<accession>A0A0A9FSZ0</accession>
<sequence length="119" mass="12932">MESPDDVVPSRRLPPGEHHAHSDWRALLDGLPCGASVGDEADERLAEGAWESLRDDVGAGGVDGGGRVAVLRPYRRSLEAWREAGLVEGPPLLQSPRELLGRAEVRVHRLRHSAFLISS</sequence>
<dbReference type="AlphaFoldDB" id="A0A0A9FSZ0"/>
<evidence type="ECO:0000313" key="2">
    <source>
        <dbReference type="EMBL" id="JAE15387.1"/>
    </source>
</evidence>
<reference evidence="2" key="2">
    <citation type="journal article" date="2015" name="Data Brief">
        <title>Shoot transcriptome of the giant reed, Arundo donax.</title>
        <authorList>
            <person name="Barrero R.A."/>
            <person name="Guerrero F.D."/>
            <person name="Moolhuijzen P."/>
            <person name="Goolsby J.A."/>
            <person name="Tidwell J."/>
            <person name="Bellgard S.E."/>
            <person name="Bellgard M.I."/>
        </authorList>
    </citation>
    <scope>NUCLEOTIDE SEQUENCE</scope>
    <source>
        <tissue evidence="2">Shoot tissue taken approximately 20 cm above the soil surface</tissue>
    </source>
</reference>
<dbReference type="EMBL" id="GBRH01182509">
    <property type="protein sequence ID" value="JAE15387.1"/>
    <property type="molecule type" value="Transcribed_RNA"/>
</dbReference>
<proteinExistence type="predicted"/>
<organism evidence="2">
    <name type="scientific">Arundo donax</name>
    <name type="common">Giant reed</name>
    <name type="synonym">Donax arundinaceus</name>
    <dbReference type="NCBI Taxonomy" id="35708"/>
    <lineage>
        <taxon>Eukaryota</taxon>
        <taxon>Viridiplantae</taxon>
        <taxon>Streptophyta</taxon>
        <taxon>Embryophyta</taxon>
        <taxon>Tracheophyta</taxon>
        <taxon>Spermatophyta</taxon>
        <taxon>Magnoliopsida</taxon>
        <taxon>Liliopsida</taxon>
        <taxon>Poales</taxon>
        <taxon>Poaceae</taxon>
        <taxon>PACMAD clade</taxon>
        <taxon>Arundinoideae</taxon>
        <taxon>Arundineae</taxon>
        <taxon>Arundo</taxon>
    </lineage>
</organism>
<protein>
    <submittedName>
        <fullName evidence="2">Uncharacterized protein</fullName>
    </submittedName>
</protein>
<feature type="region of interest" description="Disordered" evidence="1">
    <location>
        <begin position="1"/>
        <end position="21"/>
    </location>
</feature>
<reference evidence="2" key="1">
    <citation type="submission" date="2014-09" db="EMBL/GenBank/DDBJ databases">
        <authorList>
            <person name="Magalhaes I.L.F."/>
            <person name="Oliveira U."/>
            <person name="Santos F.R."/>
            <person name="Vidigal T.H.D.A."/>
            <person name="Brescovit A.D."/>
            <person name="Santos A.J."/>
        </authorList>
    </citation>
    <scope>NUCLEOTIDE SEQUENCE</scope>
    <source>
        <tissue evidence="2">Shoot tissue taken approximately 20 cm above the soil surface</tissue>
    </source>
</reference>